<proteinExistence type="predicted"/>
<sequence>MVKNLKAKDHLVDLDETFINLRKNKMRLNPAKCIFGVESGKFLGFMVSRKGIEVNSEKIKAIELMGPPKSVKDVQRLTGRVAALYRFISKSTDKCLPFVKIMRSVIQKDEFGKQKKFKWIPECQVLVDELKSYLSSPSLLMKTVDGKILYLYLKISDETVSSMSAIRAQALADFVAECTSGQSSLDPKPDMWILYVDGASNNKGSGARVVLVGLDGYQSEHTLKFNFDATNNMAEYKALLPGALASMRVESQSETNLQ</sequence>
<gene>
    <name evidence="1" type="ORF">SLEP1_g42389</name>
</gene>
<dbReference type="InterPro" id="IPR036397">
    <property type="entry name" value="RNaseH_sf"/>
</dbReference>
<dbReference type="Gene3D" id="3.30.70.270">
    <property type="match status" value="2"/>
</dbReference>
<evidence type="ECO:0000313" key="1">
    <source>
        <dbReference type="EMBL" id="GKV33955.1"/>
    </source>
</evidence>
<evidence type="ECO:0000313" key="2">
    <source>
        <dbReference type="Proteomes" id="UP001054252"/>
    </source>
</evidence>
<dbReference type="GO" id="GO:0003676">
    <property type="term" value="F:nucleic acid binding"/>
    <property type="evidence" value="ECO:0007669"/>
    <property type="project" value="InterPro"/>
</dbReference>
<dbReference type="EMBL" id="BPVZ01000103">
    <property type="protein sequence ID" value="GKV33955.1"/>
    <property type="molecule type" value="Genomic_DNA"/>
</dbReference>
<reference evidence="1 2" key="1">
    <citation type="journal article" date="2021" name="Commun. Biol.">
        <title>The genome of Shorea leprosula (Dipterocarpaceae) highlights the ecological relevance of drought in aseasonal tropical rainforests.</title>
        <authorList>
            <person name="Ng K.K.S."/>
            <person name="Kobayashi M.J."/>
            <person name="Fawcett J.A."/>
            <person name="Hatakeyama M."/>
            <person name="Paape T."/>
            <person name="Ng C.H."/>
            <person name="Ang C.C."/>
            <person name="Tnah L.H."/>
            <person name="Lee C.T."/>
            <person name="Nishiyama T."/>
            <person name="Sese J."/>
            <person name="O'Brien M.J."/>
            <person name="Copetti D."/>
            <person name="Mohd Noor M.I."/>
            <person name="Ong R.C."/>
            <person name="Putra M."/>
            <person name="Sireger I.Z."/>
            <person name="Indrioko S."/>
            <person name="Kosugi Y."/>
            <person name="Izuno A."/>
            <person name="Isagi Y."/>
            <person name="Lee S.L."/>
            <person name="Shimizu K.K."/>
        </authorList>
    </citation>
    <scope>NUCLEOTIDE SEQUENCE [LARGE SCALE GENOMIC DNA]</scope>
    <source>
        <strain evidence="1">214</strain>
    </source>
</reference>
<dbReference type="InterPro" id="IPR043128">
    <property type="entry name" value="Rev_trsase/Diguanyl_cyclase"/>
</dbReference>
<dbReference type="SUPFAM" id="SSF56672">
    <property type="entry name" value="DNA/RNA polymerases"/>
    <property type="match status" value="1"/>
</dbReference>
<dbReference type="PANTHER" id="PTHR48475:SF2">
    <property type="entry name" value="RIBONUCLEASE H"/>
    <property type="match status" value="1"/>
</dbReference>
<name>A0AAV5L9M9_9ROSI</name>
<dbReference type="PANTHER" id="PTHR48475">
    <property type="entry name" value="RIBONUCLEASE H"/>
    <property type="match status" value="1"/>
</dbReference>
<accession>A0AAV5L9M9</accession>
<keyword evidence="2" id="KW-1185">Reference proteome</keyword>
<comment type="caution">
    <text evidence="1">The sequence shown here is derived from an EMBL/GenBank/DDBJ whole genome shotgun (WGS) entry which is preliminary data.</text>
</comment>
<dbReference type="Gene3D" id="3.30.420.10">
    <property type="entry name" value="Ribonuclease H-like superfamily/Ribonuclease H"/>
    <property type="match status" value="1"/>
</dbReference>
<protein>
    <submittedName>
        <fullName evidence="1">Uncharacterized protein</fullName>
    </submittedName>
</protein>
<organism evidence="1 2">
    <name type="scientific">Rubroshorea leprosula</name>
    <dbReference type="NCBI Taxonomy" id="152421"/>
    <lineage>
        <taxon>Eukaryota</taxon>
        <taxon>Viridiplantae</taxon>
        <taxon>Streptophyta</taxon>
        <taxon>Embryophyta</taxon>
        <taxon>Tracheophyta</taxon>
        <taxon>Spermatophyta</taxon>
        <taxon>Magnoliopsida</taxon>
        <taxon>eudicotyledons</taxon>
        <taxon>Gunneridae</taxon>
        <taxon>Pentapetalae</taxon>
        <taxon>rosids</taxon>
        <taxon>malvids</taxon>
        <taxon>Malvales</taxon>
        <taxon>Dipterocarpaceae</taxon>
        <taxon>Rubroshorea</taxon>
    </lineage>
</organism>
<dbReference type="Proteomes" id="UP001054252">
    <property type="component" value="Unassembled WGS sequence"/>
</dbReference>
<dbReference type="InterPro" id="IPR043502">
    <property type="entry name" value="DNA/RNA_pol_sf"/>
</dbReference>
<dbReference type="AlphaFoldDB" id="A0AAV5L9M9"/>